<feature type="domain" description="Alpha/beta hydrolase fold-3" evidence="2">
    <location>
        <begin position="78"/>
        <end position="293"/>
    </location>
</feature>
<evidence type="ECO:0000259" key="2">
    <source>
        <dbReference type="Pfam" id="PF07859"/>
    </source>
</evidence>
<comment type="caution">
    <text evidence="3">The sequence shown here is derived from an EMBL/GenBank/DDBJ whole genome shotgun (WGS) entry which is preliminary data.</text>
</comment>
<sequence length="315" mass="34681">MDPDTELFYDFSPFLLQYKSGRVKRLIPTDFVPASHEPSTGITTRDVVIDPNVGLTARLYMPDISNHQQTNTEKLPVLIFIHGGGFVLQSTFSSFYHGFVSSLISKARVLAVSVDYCLAPEHPLPAAYDDSFTALKWVLSNCQSGPDPWLSCHGDSDRVFMAGDSAGGNIAHNAVARAGMEGIKIKGLVLMHPYFWGKDPVESETIEPEIMTGAAKSWNFVCAGAFDIDHPCVNPMGPRGGLETLGCKGVLVTVAEKDHFREWGKAYVEGLKKSAWCGEAELHVSEGEEHVFFLVKQHSEKAVKEMEMVVAFLNR</sequence>
<dbReference type="OrthoDB" id="408631at2759"/>
<dbReference type="InterPro" id="IPR013094">
    <property type="entry name" value="AB_hydrolase_3"/>
</dbReference>
<gene>
    <name evidence="3" type="ORF">LUZ63_000403</name>
</gene>
<keyword evidence="4" id="KW-1185">Reference proteome</keyword>
<dbReference type="InterPro" id="IPR029058">
    <property type="entry name" value="AB_hydrolase_fold"/>
</dbReference>
<reference evidence="3" key="1">
    <citation type="journal article" date="2022" name="Cell">
        <title>Repeat-based holocentromeres influence genome architecture and karyotype evolution.</title>
        <authorList>
            <person name="Hofstatter P.G."/>
            <person name="Thangavel G."/>
            <person name="Lux T."/>
            <person name="Neumann P."/>
            <person name="Vondrak T."/>
            <person name="Novak P."/>
            <person name="Zhang M."/>
            <person name="Costa L."/>
            <person name="Castellani M."/>
            <person name="Scott A."/>
            <person name="Toegelov H."/>
            <person name="Fuchs J."/>
            <person name="Mata-Sucre Y."/>
            <person name="Dias Y."/>
            <person name="Vanzela A.L.L."/>
            <person name="Huettel B."/>
            <person name="Almeida C.C.S."/>
            <person name="Simkova H."/>
            <person name="Souza G."/>
            <person name="Pedrosa-Harand A."/>
            <person name="Macas J."/>
            <person name="Mayer K.F.X."/>
            <person name="Houben A."/>
            <person name="Marques A."/>
        </authorList>
    </citation>
    <scope>NUCLEOTIDE SEQUENCE</scope>
    <source>
        <strain evidence="3">RhyBre1mFocal</strain>
    </source>
</reference>
<dbReference type="PROSITE" id="PS01174">
    <property type="entry name" value="LIPASE_GDXG_SER"/>
    <property type="match status" value="1"/>
</dbReference>
<organism evidence="3 4">
    <name type="scientific">Rhynchospora breviuscula</name>
    <dbReference type="NCBI Taxonomy" id="2022672"/>
    <lineage>
        <taxon>Eukaryota</taxon>
        <taxon>Viridiplantae</taxon>
        <taxon>Streptophyta</taxon>
        <taxon>Embryophyta</taxon>
        <taxon>Tracheophyta</taxon>
        <taxon>Spermatophyta</taxon>
        <taxon>Magnoliopsida</taxon>
        <taxon>Liliopsida</taxon>
        <taxon>Poales</taxon>
        <taxon>Cyperaceae</taxon>
        <taxon>Cyperoideae</taxon>
        <taxon>Rhynchosporeae</taxon>
        <taxon>Rhynchospora</taxon>
    </lineage>
</organism>
<name>A0A9Q0CW94_9POAL</name>
<dbReference type="EMBL" id="JAMQYH010000001">
    <property type="protein sequence ID" value="KAJ1700624.1"/>
    <property type="molecule type" value="Genomic_DNA"/>
</dbReference>
<accession>A0A9Q0CW94</accession>
<dbReference type="PANTHER" id="PTHR23024:SF577">
    <property type="entry name" value="CARBOXYLESTERASE 2-RELATED"/>
    <property type="match status" value="1"/>
</dbReference>
<dbReference type="Gene3D" id="3.40.50.1820">
    <property type="entry name" value="alpha/beta hydrolase"/>
    <property type="match status" value="1"/>
</dbReference>
<dbReference type="SUPFAM" id="SSF53474">
    <property type="entry name" value="alpha/beta-Hydrolases"/>
    <property type="match status" value="1"/>
</dbReference>
<dbReference type="GO" id="GO:0016787">
    <property type="term" value="F:hydrolase activity"/>
    <property type="evidence" value="ECO:0007669"/>
    <property type="project" value="InterPro"/>
</dbReference>
<dbReference type="InterPro" id="IPR050466">
    <property type="entry name" value="Carboxylest/Gibb_receptor"/>
</dbReference>
<dbReference type="PANTHER" id="PTHR23024">
    <property type="entry name" value="ARYLACETAMIDE DEACETYLASE"/>
    <property type="match status" value="1"/>
</dbReference>
<feature type="active site" evidence="1">
    <location>
        <position position="165"/>
    </location>
</feature>
<dbReference type="Pfam" id="PF07859">
    <property type="entry name" value="Abhydrolase_3"/>
    <property type="match status" value="1"/>
</dbReference>
<proteinExistence type="predicted"/>
<protein>
    <recommendedName>
        <fullName evidence="2">Alpha/beta hydrolase fold-3 domain-containing protein</fullName>
    </recommendedName>
</protein>
<evidence type="ECO:0000313" key="3">
    <source>
        <dbReference type="EMBL" id="KAJ1700624.1"/>
    </source>
</evidence>
<dbReference type="AlphaFoldDB" id="A0A9Q0CW94"/>
<evidence type="ECO:0000313" key="4">
    <source>
        <dbReference type="Proteomes" id="UP001151287"/>
    </source>
</evidence>
<evidence type="ECO:0000256" key="1">
    <source>
        <dbReference type="PROSITE-ProRule" id="PRU10038"/>
    </source>
</evidence>
<dbReference type="Proteomes" id="UP001151287">
    <property type="component" value="Unassembled WGS sequence"/>
</dbReference>
<dbReference type="InterPro" id="IPR033140">
    <property type="entry name" value="Lipase_GDXG_put_SER_AS"/>
</dbReference>